<evidence type="ECO:0000256" key="2">
    <source>
        <dbReference type="ARBA" id="ARBA00005184"/>
    </source>
</evidence>
<comment type="caution">
    <text evidence="12">The sequence shown here is derived from an EMBL/GenBank/DDBJ whole genome shotgun (WGS) entry which is preliminary data.</text>
</comment>
<keyword evidence="6" id="KW-0378">Hydrolase</keyword>
<name>A0A2C9V1L2_MANES</name>
<comment type="catalytic activity">
    <reaction evidence="9">
        <text>[(1-&gt;4)-alpha-D-galacturonosyl methyl ester](n) + n H2O = [(1-&gt;4)-alpha-D-galacturonosyl](n) + n methanol + n H(+)</text>
        <dbReference type="Rhea" id="RHEA:22380"/>
        <dbReference type="Rhea" id="RHEA-COMP:14570"/>
        <dbReference type="Rhea" id="RHEA-COMP:14573"/>
        <dbReference type="ChEBI" id="CHEBI:15377"/>
        <dbReference type="ChEBI" id="CHEBI:15378"/>
        <dbReference type="ChEBI" id="CHEBI:17790"/>
        <dbReference type="ChEBI" id="CHEBI:140522"/>
        <dbReference type="ChEBI" id="CHEBI:140523"/>
        <dbReference type="EC" id="3.1.1.11"/>
    </reaction>
</comment>
<organism evidence="12 13">
    <name type="scientific">Manihot esculenta</name>
    <name type="common">Cassava</name>
    <name type="synonym">Jatropha manihot</name>
    <dbReference type="NCBI Taxonomy" id="3983"/>
    <lineage>
        <taxon>Eukaryota</taxon>
        <taxon>Viridiplantae</taxon>
        <taxon>Streptophyta</taxon>
        <taxon>Embryophyta</taxon>
        <taxon>Tracheophyta</taxon>
        <taxon>Spermatophyta</taxon>
        <taxon>Magnoliopsida</taxon>
        <taxon>eudicotyledons</taxon>
        <taxon>Gunneridae</taxon>
        <taxon>Pentapetalae</taxon>
        <taxon>rosids</taxon>
        <taxon>fabids</taxon>
        <taxon>Malpighiales</taxon>
        <taxon>Euphorbiaceae</taxon>
        <taxon>Crotonoideae</taxon>
        <taxon>Manihoteae</taxon>
        <taxon>Manihot</taxon>
    </lineage>
</organism>
<dbReference type="Pfam" id="PF01095">
    <property type="entry name" value="Pectinesterase"/>
    <property type="match status" value="1"/>
</dbReference>
<dbReference type="Proteomes" id="UP000091857">
    <property type="component" value="Chromosome 11"/>
</dbReference>
<dbReference type="InterPro" id="IPR012334">
    <property type="entry name" value="Pectin_lyas_fold"/>
</dbReference>
<dbReference type="GO" id="GO:0042545">
    <property type="term" value="P:cell wall modification"/>
    <property type="evidence" value="ECO:0007669"/>
    <property type="project" value="InterPro"/>
</dbReference>
<dbReference type="GO" id="GO:0030599">
    <property type="term" value="F:pectinesterase activity"/>
    <property type="evidence" value="ECO:0000318"/>
    <property type="project" value="GO_Central"/>
</dbReference>
<dbReference type="InterPro" id="IPR011050">
    <property type="entry name" value="Pectin_lyase_fold/virulence"/>
</dbReference>
<keyword evidence="13" id="KW-1185">Reference proteome</keyword>
<sequence>MEISGYIIAMTLAHTALFGSLMAAAASIDLSTAVLIRVDQSGKGDFKKIQDAIDSVPPNNSQLVFISVKPGVYREKVVVPADKPFITLSGTKASNTIITWSDGGNIFESPTFSVLASDFVGRFLTIQNTYGSGDKAVALRVSGDRAAFYGCRILSYQDTLLDDTGSHYYSNCYIEGATDFICGSAASIFESCHVHSISKNNGSITAQHRDSPTQNSGFTFLGCKITGTGSAYLGRPWGDYSTVVFALSYMSSAIVPAGWDSWASQTKQSTVFYAEYKCYGPGANRVQRVEWSQSLSKEEAAPFLTKAMIGGQSWLRGAPTYFRRSSTIVKSHSGNN</sequence>
<dbReference type="STRING" id="3983.A0A2C9V1L2"/>
<dbReference type="OrthoDB" id="2019149at2759"/>
<dbReference type="PANTHER" id="PTHR31321">
    <property type="entry name" value="ACYL-COA THIOESTER HYDROLASE YBHC-RELATED"/>
    <property type="match status" value="1"/>
</dbReference>
<keyword evidence="5" id="KW-0134">Cell wall</keyword>
<dbReference type="AlphaFoldDB" id="A0A2C9V1L2"/>
<dbReference type="GO" id="GO:0045490">
    <property type="term" value="P:pectin catabolic process"/>
    <property type="evidence" value="ECO:0000318"/>
    <property type="project" value="GO_Central"/>
</dbReference>
<dbReference type="OMA" id="ATVITWN"/>
<evidence type="ECO:0000313" key="13">
    <source>
        <dbReference type="Proteomes" id="UP000091857"/>
    </source>
</evidence>
<dbReference type="EMBL" id="CM004397">
    <property type="protein sequence ID" value="OAY37254.1"/>
    <property type="molecule type" value="Genomic_DNA"/>
</dbReference>
<dbReference type="FunFam" id="2.160.20.10:FF:000013">
    <property type="entry name" value="Pectinesterase"/>
    <property type="match status" value="1"/>
</dbReference>
<dbReference type="Gramene" id="Manes.11G086400.1.v8.1">
    <property type="protein sequence ID" value="Manes.11G086400.1.v8.1.CDS"/>
    <property type="gene ID" value="Manes.11G086400.v8.1"/>
</dbReference>
<evidence type="ECO:0000256" key="9">
    <source>
        <dbReference type="ARBA" id="ARBA00047928"/>
    </source>
</evidence>
<evidence type="ECO:0000256" key="5">
    <source>
        <dbReference type="ARBA" id="ARBA00022512"/>
    </source>
</evidence>
<accession>A0A2C9V1L2</accession>
<evidence type="ECO:0000256" key="8">
    <source>
        <dbReference type="ARBA" id="ARBA00023180"/>
    </source>
</evidence>
<evidence type="ECO:0000256" key="10">
    <source>
        <dbReference type="ARBA" id="ARBA00057335"/>
    </source>
</evidence>
<comment type="similarity">
    <text evidence="3">Belongs to the pectinesterase family.</text>
</comment>
<dbReference type="PANTHER" id="PTHR31321:SF72">
    <property type="entry name" value="PECTINESTERASE 11-RELATED"/>
    <property type="match status" value="1"/>
</dbReference>
<evidence type="ECO:0000256" key="7">
    <source>
        <dbReference type="ARBA" id="ARBA00023085"/>
    </source>
</evidence>
<gene>
    <name evidence="12" type="ORF">MANES_11G086400v8</name>
</gene>
<protein>
    <recommendedName>
        <fullName evidence="4">pectinesterase</fullName>
        <ecNumber evidence="4">3.1.1.11</ecNumber>
    </recommendedName>
</protein>
<evidence type="ECO:0000256" key="6">
    <source>
        <dbReference type="ARBA" id="ARBA00022801"/>
    </source>
</evidence>
<evidence type="ECO:0000256" key="1">
    <source>
        <dbReference type="ARBA" id="ARBA00004191"/>
    </source>
</evidence>
<dbReference type="Gene3D" id="2.160.20.10">
    <property type="entry name" value="Single-stranded right-handed beta-helix, Pectin lyase-like"/>
    <property type="match status" value="1"/>
</dbReference>
<evidence type="ECO:0000256" key="4">
    <source>
        <dbReference type="ARBA" id="ARBA00013229"/>
    </source>
</evidence>
<dbReference type="UniPathway" id="UPA00545">
    <property type="reaction ID" value="UER00823"/>
</dbReference>
<evidence type="ECO:0000313" key="12">
    <source>
        <dbReference type="EMBL" id="OAY37254.1"/>
    </source>
</evidence>
<dbReference type="InterPro" id="IPR000070">
    <property type="entry name" value="Pectinesterase_cat"/>
</dbReference>
<comment type="pathway">
    <text evidence="2">Glycan metabolism; pectin degradation; 2-dehydro-3-deoxy-D-gluconate from pectin: step 1/5.</text>
</comment>
<feature type="domain" description="Pectinesterase catalytic" evidence="11">
    <location>
        <begin position="38"/>
        <end position="311"/>
    </location>
</feature>
<dbReference type="SUPFAM" id="SSF51126">
    <property type="entry name" value="Pectin lyase-like"/>
    <property type="match status" value="1"/>
</dbReference>
<comment type="subcellular location">
    <subcellularLocation>
        <location evidence="1">Secreted</location>
        <location evidence="1">Cell wall</location>
    </subcellularLocation>
</comment>
<keyword evidence="7" id="KW-0063">Aspartyl esterase</keyword>
<proteinExistence type="inferred from homology"/>
<evidence type="ECO:0000256" key="3">
    <source>
        <dbReference type="ARBA" id="ARBA00008891"/>
    </source>
</evidence>
<comment type="function">
    <text evidence="10">Acts in the modification of cell walls via demethylesterification of cell wall pectin.</text>
</comment>
<keyword evidence="5" id="KW-0964">Secreted</keyword>
<reference evidence="13" key="1">
    <citation type="journal article" date="2016" name="Nat. Biotechnol.">
        <title>Sequencing wild and cultivated cassava and related species reveals extensive interspecific hybridization and genetic diversity.</title>
        <authorList>
            <person name="Bredeson J.V."/>
            <person name="Lyons J.B."/>
            <person name="Prochnik S.E."/>
            <person name="Wu G.A."/>
            <person name="Ha C.M."/>
            <person name="Edsinger-Gonzales E."/>
            <person name="Grimwood J."/>
            <person name="Schmutz J."/>
            <person name="Rabbi I.Y."/>
            <person name="Egesi C."/>
            <person name="Nauluvula P."/>
            <person name="Lebot V."/>
            <person name="Ndunguru J."/>
            <person name="Mkamilo G."/>
            <person name="Bart R.S."/>
            <person name="Setter T.L."/>
            <person name="Gleadow R.M."/>
            <person name="Kulakow P."/>
            <person name="Ferguson M.E."/>
            <person name="Rounsley S."/>
            <person name="Rokhsar D.S."/>
        </authorList>
    </citation>
    <scope>NUCLEOTIDE SEQUENCE [LARGE SCALE GENOMIC DNA]</scope>
    <source>
        <strain evidence="13">cv. AM560-2</strain>
    </source>
</reference>
<dbReference type="EC" id="3.1.1.11" evidence="4"/>
<keyword evidence="8" id="KW-0325">Glycoprotein</keyword>
<evidence type="ECO:0000259" key="11">
    <source>
        <dbReference type="Pfam" id="PF01095"/>
    </source>
</evidence>